<dbReference type="EMBL" id="LT555008">
    <property type="protein sequence ID" value="SAM09467.1"/>
    <property type="molecule type" value="Genomic_DNA"/>
</dbReference>
<dbReference type="GO" id="GO:0004222">
    <property type="term" value="F:metalloendopeptidase activity"/>
    <property type="evidence" value="ECO:0007669"/>
    <property type="project" value="InterPro"/>
</dbReference>
<dbReference type="STRING" id="4829.A0A163K9I1"/>
<feature type="binding site" evidence="4">
    <location>
        <position position="487"/>
    </location>
    <ligand>
        <name>Zn(2+)</name>
        <dbReference type="ChEBI" id="CHEBI:29105"/>
        <note>catalytic</note>
    </ligand>
</feature>
<evidence type="ECO:0000313" key="8">
    <source>
        <dbReference type="EMBL" id="SAM09467.1"/>
    </source>
</evidence>
<dbReference type="OMA" id="NDWNVAS"/>
<accession>A0A163K9I1</accession>
<dbReference type="PROSITE" id="PS50214">
    <property type="entry name" value="DISINTEGRIN_2"/>
    <property type="match status" value="1"/>
</dbReference>
<proteinExistence type="predicted"/>
<feature type="compositionally biased region" description="Polar residues" evidence="5">
    <location>
        <begin position="247"/>
        <end position="262"/>
    </location>
</feature>
<evidence type="ECO:0000256" key="3">
    <source>
        <dbReference type="ARBA" id="ARBA00074021"/>
    </source>
</evidence>
<dbReference type="InterPro" id="IPR024079">
    <property type="entry name" value="MetalloPept_cat_dom_sf"/>
</dbReference>
<dbReference type="SUPFAM" id="SSF57552">
    <property type="entry name" value="Blood coagulation inhibitor (disintegrin)"/>
    <property type="match status" value="1"/>
</dbReference>
<evidence type="ECO:0000256" key="2">
    <source>
        <dbReference type="ARBA" id="ARBA00056552"/>
    </source>
</evidence>
<evidence type="ECO:0000256" key="4">
    <source>
        <dbReference type="PROSITE-ProRule" id="PRU00276"/>
    </source>
</evidence>
<dbReference type="PANTHER" id="PTHR11905">
    <property type="entry name" value="ADAM A DISINTEGRIN AND METALLOPROTEASE DOMAIN"/>
    <property type="match status" value="1"/>
</dbReference>
<feature type="binding site" evidence="4">
    <location>
        <position position="493"/>
    </location>
    <ligand>
        <name>Zn(2+)</name>
        <dbReference type="ChEBI" id="CHEBI:29105"/>
        <note>catalytic</note>
    </ligand>
</feature>
<gene>
    <name evidence="8" type="primary">ABSGL_15143.1 scaffold 15162</name>
</gene>
<comment type="caution">
    <text evidence="4">Lacks conserved residue(s) required for the propagation of feature annotation.</text>
</comment>
<feature type="compositionally biased region" description="Low complexity" evidence="5">
    <location>
        <begin position="760"/>
        <end position="769"/>
    </location>
</feature>
<sequence>MEHTSISDSPTLHFSGHSVNNRRLGRIEPLVNVKVDIAPRPFTFYSKRDMNDDSAHHPTKQATSIEHDDIIRLSFEAYNQTFALHLEPNSDLLHPQAAFMYNGKPEPIQAHHFHIYRGHVIHPSSSLARWQTDQLGALSYDEGVDTGDILGWARLILRHDLTTRKAGPGELDIYPVFEGSFEIRNDVYHIKTTDMYYRTKRSDDVTLADDNYLETPSMVVYRDSDTSVVAQQQQPHQQQQQDHLLQSRSTAPSSPNGTSNRTLGCGTDRLTINSQHQPSNPFILRAGHPASGLDGLYFPPSSFSALDSDRRLSTLSKRATTGCPTSRKIAYMGAAADCTYTKYYQSKRQAQLQIISDWNSVSALYERQFNIQLGLVNITVMDESCPTTPTSDHAWNRGCSDEYTLDDRLSDFSRWRGTMKDDGVALWHLLSNCATGVEVGIAWVGQLCQSETSSQSSSTGNTQYVAGAGVSSIIRDEWKVIAHEIGHGFGANHDCNSGNCQCTGSGCNCCPLSASTCDAGGTFIMNPTSNVSAQEFSPCSVSTICSTLPSIGSCLQDPGQRTIESLQMCGNGIVEDGEECDPGSESSSCCDAKTCKFINNAVCDDVNDSCCNQCQYQSNTHQCRPASTPCDVPEYCTGSSGSCPPDVFTLDGTDCGNNLKCASGQCTSRSLQCRHRGFTLNVTQACPSSNSCSLSCNKASGSGCLVFSGGMIDGTPCGANGVCKNGDCDEGSICCCGRGGWRNRNTRKLEMAATGPAMRPSSPSVTTITPPAPHYYGNNRVSSPPPDSHLQKNGNDSGHVTPITMTPASCPPPPPPIHHQNSPGL</sequence>
<evidence type="ECO:0000256" key="5">
    <source>
        <dbReference type="SAM" id="MobiDB-lite"/>
    </source>
</evidence>
<dbReference type="GO" id="GO:0046872">
    <property type="term" value="F:metal ion binding"/>
    <property type="evidence" value="ECO:0007669"/>
    <property type="project" value="UniProtKB-KW"/>
</dbReference>
<name>A0A163K9I1_ABSGL</name>
<feature type="domain" description="Disintegrin" evidence="6">
    <location>
        <begin position="566"/>
        <end position="651"/>
    </location>
</feature>
<dbReference type="GO" id="GO:0006508">
    <property type="term" value="P:proteolysis"/>
    <property type="evidence" value="ECO:0007669"/>
    <property type="project" value="InterPro"/>
</dbReference>
<dbReference type="AlphaFoldDB" id="A0A163K9I1"/>
<feature type="region of interest" description="Disordered" evidence="5">
    <location>
        <begin position="225"/>
        <end position="269"/>
    </location>
</feature>
<dbReference type="Gene3D" id="3.40.390.10">
    <property type="entry name" value="Collagenase (Catalytic Domain)"/>
    <property type="match status" value="1"/>
</dbReference>
<dbReference type="FunCoup" id="A0A163K9I1">
    <property type="interactions" value="52"/>
</dbReference>
<dbReference type="Pfam" id="PF13688">
    <property type="entry name" value="Reprolysin_5"/>
    <property type="match status" value="1"/>
</dbReference>
<evidence type="ECO:0000313" key="9">
    <source>
        <dbReference type="Proteomes" id="UP000078561"/>
    </source>
</evidence>
<evidence type="ECO:0000256" key="1">
    <source>
        <dbReference type="ARBA" id="ARBA00023157"/>
    </source>
</evidence>
<feature type="binding site" evidence="4">
    <location>
        <position position="483"/>
    </location>
    <ligand>
        <name>Zn(2+)</name>
        <dbReference type="ChEBI" id="CHEBI:29105"/>
        <note>catalytic</note>
    </ligand>
</feature>
<dbReference type="Gene3D" id="4.10.70.10">
    <property type="entry name" value="Disintegrin domain"/>
    <property type="match status" value="1"/>
</dbReference>
<evidence type="ECO:0000259" key="7">
    <source>
        <dbReference type="PROSITE" id="PS50215"/>
    </source>
</evidence>
<dbReference type="FunFam" id="4.10.70.10:FF:000003">
    <property type="entry name" value="Disintegrin and metalloproteinase domain-containing protein 17"/>
    <property type="match status" value="1"/>
</dbReference>
<feature type="region of interest" description="Disordered" evidence="5">
    <location>
        <begin position="753"/>
        <end position="825"/>
    </location>
</feature>
<feature type="active site" evidence="4">
    <location>
        <position position="484"/>
    </location>
</feature>
<dbReference type="SUPFAM" id="SSF55486">
    <property type="entry name" value="Metalloproteases ('zincins'), catalytic domain"/>
    <property type="match status" value="1"/>
</dbReference>
<dbReference type="Pfam" id="PF00200">
    <property type="entry name" value="Disintegrin"/>
    <property type="match status" value="1"/>
</dbReference>
<keyword evidence="9" id="KW-1185">Reference proteome</keyword>
<protein>
    <recommendedName>
        <fullName evidence="3">Disintegrin and metalloproteinase domain-containing protein B</fullName>
    </recommendedName>
</protein>
<feature type="compositionally biased region" description="Low complexity" evidence="5">
    <location>
        <begin position="231"/>
        <end position="246"/>
    </location>
</feature>
<keyword evidence="1" id="KW-1015">Disulfide bond</keyword>
<feature type="compositionally biased region" description="Polar residues" evidence="5">
    <location>
        <begin position="791"/>
        <end position="807"/>
    </location>
</feature>
<dbReference type="SMART" id="SM00050">
    <property type="entry name" value="DISIN"/>
    <property type="match status" value="1"/>
</dbReference>
<dbReference type="PROSITE" id="PS50215">
    <property type="entry name" value="ADAM_MEPRO"/>
    <property type="match status" value="1"/>
</dbReference>
<dbReference type="InterPro" id="IPR036436">
    <property type="entry name" value="Disintegrin_dom_sf"/>
</dbReference>
<dbReference type="OrthoDB" id="5951731at2759"/>
<dbReference type="Proteomes" id="UP000078561">
    <property type="component" value="Unassembled WGS sequence"/>
</dbReference>
<keyword evidence="4" id="KW-0862">Zinc</keyword>
<reference evidence="8" key="1">
    <citation type="submission" date="2016-04" db="EMBL/GenBank/DDBJ databases">
        <authorList>
            <person name="Evans L.H."/>
            <person name="Alamgir A."/>
            <person name="Owens N."/>
            <person name="Weber N.D."/>
            <person name="Virtaneva K."/>
            <person name="Barbian K."/>
            <person name="Babar A."/>
            <person name="Rosenke K."/>
        </authorList>
    </citation>
    <scope>NUCLEOTIDE SEQUENCE [LARGE SCALE GENOMIC DNA]</scope>
    <source>
        <strain evidence="8">CBS 101.48</strain>
    </source>
</reference>
<dbReference type="InterPro" id="IPR001590">
    <property type="entry name" value="Peptidase_M12B"/>
</dbReference>
<dbReference type="InterPro" id="IPR001762">
    <property type="entry name" value="Disintegrin_dom"/>
</dbReference>
<feature type="domain" description="Peptidase M12B" evidence="7">
    <location>
        <begin position="327"/>
        <end position="544"/>
    </location>
</feature>
<organism evidence="8">
    <name type="scientific">Absidia glauca</name>
    <name type="common">Pin mould</name>
    <dbReference type="NCBI Taxonomy" id="4829"/>
    <lineage>
        <taxon>Eukaryota</taxon>
        <taxon>Fungi</taxon>
        <taxon>Fungi incertae sedis</taxon>
        <taxon>Mucoromycota</taxon>
        <taxon>Mucoromycotina</taxon>
        <taxon>Mucoromycetes</taxon>
        <taxon>Mucorales</taxon>
        <taxon>Cunninghamellaceae</taxon>
        <taxon>Absidia</taxon>
    </lineage>
</organism>
<evidence type="ECO:0000259" key="6">
    <source>
        <dbReference type="PROSITE" id="PS50214"/>
    </source>
</evidence>
<dbReference type="PANTHER" id="PTHR11905:SF159">
    <property type="entry name" value="ADAM METALLOPROTEASE"/>
    <property type="match status" value="1"/>
</dbReference>
<dbReference type="InParanoid" id="A0A163K9I1"/>
<comment type="function">
    <text evidence="2">Probable zinc protease.</text>
</comment>
<keyword evidence="4" id="KW-0479">Metal-binding</keyword>